<protein>
    <recommendedName>
        <fullName evidence="7">DUF4283 domain-containing protein</fullName>
    </recommendedName>
</protein>
<keyword evidence="2" id="KW-0472">Membrane</keyword>
<dbReference type="InterPro" id="IPR025558">
    <property type="entry name" value="DUF4283"/>
</dbReference>
<proteinExistence type="predicted"/>
<evidence type="ECO:0000256" key="2">
    <source>
        <dbReference type="SAM" id="Phobius"/>
    </source>
</evidence>
<feature type="domain" description="DUF4283" evidence="3">
    <location>
        <begin position="236"/>
        <end position="315"/>
    </location>
</feature>
<feature type="region of interest" description="Disordered" evidence="1">
    <location>
        <begin position="417"/>
        <end position="468"/>
    </location>
</feature>
<keyword evidence="2" id="KW-0812">Transmembrane</keyword>
<accession>A0A6D2J0A5</accession>
<comment type="caution">
    <text evidence="5">The sequence shown here is derived from an EMBL/GenBank/DDBJ whole genome shotgun (WGS) entry which is preliminary data.</text>
</comment>
<dbReference type="Pfam" id="PF14111">
    <property type="entry name" value="DUF4283"/>
    <property type="match status" value="1"/>
</dbReference>
<organism evidence="5 6">
    <name type="scientific">Microthlaspi erraticum</name>
    <dbReference type="NCBI Taxonomy" id="1685480"/>
    <lineage>
        <taxon>Eukaryota</taxon>
        <taxon>Viridiplantae</taxon>
        <taxon>Streptophyta</taxon>
        <taxon>Embryophyta</taxon>
        <taxon>Tracheophyta</taxon>
        <taxon>Spermatophyta</taxon>
        <taxon>Magnoliopsida</taxon>
        <taxon>eudicotyledons</taxon>
        <taxon>Gunneridae</taxon>
        <taxon>Pentapetalae</taxon>
        <taxon>rosids</taxon>
        <taxon>malvids</taxon>
        <taxon>Brassicales</taxon>
        <taxon>Brassicaceae</taxon>
        <taxon>Coluteocarpeae</taxon>
        <taxon>Microthlaspi</taxon>
    </lineage>
</organism>
<feature type="domain" description="Zinc knuckle CX2CX4HX4C" evidence="4">
    <location>
        <begin position="364"/>
        <end position="410"/>
    </location>
</feature>
<evidence type="ECO:0000256" key="1">
    <source>
        <dbReference type="SAM" id="MobiDB-lite"/>
    </source>
</evidence>
<dbReference type="EMBL" id="CACVBM020001119">
    <property type="protein sequence ID" value="CAA7032414.1"/>
    <property type="molecule type" value="Genomic_DNA"/>
</dbReference>
<evidence type="ECO:0008006" key="7">
    <source>
        <dbReference type="Google" id="ProtNLM"/>
    </source>
</evidence>
<dbReference type="PANTHER" id="PTHR31286">
    <property type="entry name" value="GLYCINE-RICH CELL WALL STRUCTURAL PROTEIN 1.8-LIKE"/>
    <property type="match status" value="1"/>
</dbReference>
<name>A0A6D2J0A5_9BRAS</name>
<keyword evidence="2" id="KW-1133">Transmembrane helix</keyword>
<evidence type="ECO:0000313" key="5">
    <source>
        <dbReference type="EMBL" id="CAA7032414.1"/>
    </source>
</evidence>
<reference evidence="5" key="1">
    <citation type="submission" date="2020-01" db="EMBL/GenBank/DDBJ databases">
        <authorList>
            <person name="Mishra B."/>
        </authorList>
    </citation>
    <scope>NUCLEOTIDE SEQUENCE [LARGE SCALE GENOMIC DNA]</scope>
</reference>
<dbReference type="InterPro" id="IPR040256">
    <property type="entry name" value="At4g02000-like"/>
</dbReference>
<evidence type="ECO:0000313" key="6">
    <source>
        <dbReference type="Proteomes" id="UP000467841"/>
    </source>
</evidence>
<dbReference type="Pfam" id="PF14392">
    <property type="entry name" value="zf-CCHC_4"/>
    <property type="match status" value="1"/>
</dbReference>
<feature type="transmembrane region" description="Helical" evidence="2">
    <location>
        <begin position="165"/>
        <end position="191"/>
    </location>
</feature>
<sequence>MVEGRGARQILRIPWERGSRSQCFGLIGTLDSKDAIKERRQLRSDTGQEGKWETESDLCESYLVALQTGLRGSSCTEENTEGCGKKGISNIKMETSAMKFPCRLWVNDSFTDLWSFFSRFYGDFSEISVITNGDLVGYDGFVVITLEQYKEIATGRIIVHCLSRAFLSVFFIVLCDFLVVLVTSFWLFVVVQGSKMTQGKLVGNGSSNQGDKKPVNRLKVTVPRFDNTALIQGYSRTLIGRCMNPVAQDVQALLHHMPRFWKMEERVEGADLGMGRFQFDFDKEEDIVEVFKLEPFHFDYWMISLVRWEPVVDPTYPSAIKFWVRMMGIPLHFWAEPTFRSIGEAIGEVIEVDIDGGRVRVCLDGYKPLIFETTVEFYGGDETVVTLRYERLFGVCRECSSLCHDVTQCPVIQRAREERENQKRRDEKPDGGAMSYKGVVINGPGGENGPVRQHCRRPERQSQGRGAA</sequence>
<dbReference type="PANTHER" id="PTHR31286:SF178">
    <property type="entry name" value="DUF4283 DOMAIN-CONTAINING PROTEIN"/>
    <property type="match status" value="1"/>
</dbReference>
<gene>
    <name evidence="5" type="ORF">MERR_LOCUS19649</name>
</gene>
<evidence type="ECO:0000259" key="4">
    <source>
        <dbReference type="Pfam" id="PF14392"/>
    </source>
</evidence>
<dbReference type="AlphaFoldDB" id="A0A6D2J0A5"/>
<dbReference type="InterPro" id="IPR025836">
    <property type="entry name" value="Zn_knuckle_CX2CX4HX4C"/>
</dbReference>
<dbReference type="Proteomes" id="UP000467841">
    <property type="component" value="Unassembled WGS sequence"/>
</dbReference>
<feature type="compositionally biased region" description="Basic and acidic residues" evidence="1">
    <location>
        <begin position="417"/>
        <end position="430"/>
    </location>
</feature>
<dbReference type="OrthoDB" id="1080235at2759"/>
<keyword evidence="6" id="KW-1185">Reference proteome</keyword>
<evidence type="ECO:0000259" key="3">
    <source>
        <dbReference type="Pfam" id="PF14111"/>
    </source>
</evidence>